<dbReference type="InterPro" id="IPR023606">
    <property type="entry name" value="CoA-Trfase_III_dom_1_sf"/>
</dbReference>
<evidence type="ECO:0000256" key="2">
    <source>
        <dbReference type="SAM" id="MobiDB-lite"/>
    </source>
</evidence>
<dbReference type="EMBL" id="CP000090">
    <property type="protein sequence ID" value="AAZ61192.1"/>
    <property type="molecule type" value="Genomic_DNA"/>
</dbReference>
<keyword evidence="1" id="KW-0808">Transferase</keyword>
<dbReference type="InterPro" id="IPR050483">
    <property type="entry name" value="CoA-transferase_III_domain"/>
</dbReference>
<dbReference type="Gene3D" id="3.40.50.10540">
    <property type="entry name" value="Crotonobetainyl-coa:carnitine coa-transferase, domain 1"/>
    <property type="match status" value="1"/>
</dbReference>
<protein>
    <submittedName>
        <fullName evidence="3">L-carnitine dehydratase/bile acid-inducible protein F</fullName>
    </submittedName>
</protein>
<dbReference type="Gene3D" id="3.30.1540.10">
    <property type="entry name" value="formyl-coa transferase, domain 3"/>
    <property type="match status" value="1"/>
</dbReference>
<dbReference type="OrthoDB" id="9797653at2"/>
<dbReference type="PANTHER" id="PTHR48207">
    <property type="entry name" value="SUCCINATE--HYDROXYMETHYLGLUTARATE COA-TRANSFERASE"/>
    <property type="match status" value="1"/>
</dbReference>
<dbReference type="Pfam" id="PF02515">
    <property type="entry name" value="CoA_transf_3"/>
    <property type="match status" value="1"/>
</dbReference>
<dbReference type="eggNOG" id="COG1804">
    <property type="taxonomic scope" value="Bacteria"/>
</dbReference>
<dbReference type="InterPro" id="IPR044855">
    <property type="entry name" value="CoA-Trfase_III_dom3_sf"/>
</dbReference>
<feature type="region of interest" description="Disordered" evidence="2">
    <location>
        <begin position="1"/>
        <end position="46"/>
    </location>
</feature>
<sequence>MASWPRGRGALPLHQTRPEDAKETALNTETGRATAATQDQHPTPDRPLQGVRVLAVENFVAGPFASMWLADAGAEVIKVEAPAGGDFARSTSPVRRAEDGSPHALSFLRTNRNKKSLTLDLKQPEGKRLFLELIASADIVIENLRPGVMDRLGVGYDTLRARNPRLIYVAISGFGHTDVKPSPYTDHPALDIVGQALSGLMYRPERQDDRPTYLGFSMTDLQGGILAAQGALLALYQRERTGRGKKVDISLYDASLVQNEISVTMYSALHQPLPPGVPAVTAPFGPFRASDGHIVIAVLGEHIWRRFCEVIGKPDLVDDPRFADGIERRKHSAALDPHIDAWLATRTRAQAVDLLREGGVPASVVNDVADLFDCPHVAAREMLMTVQDPAWGPVQVVGNPIKMSDVPEPEARVPPRLGEHTDAVLRDWLHLDARQVAALRADGIV</sequence>
<name>Q470J1_CUPPJ</name>
<organism evidence="3">
    <name type="scientific">Cupriavidus pinatubonensis (strain JMP 134 / LMG 1197)</name>
    <name type="common">Cupriavidus necator (strain JMP 134)</name>
    <dbReference type="NCBI Taxonomy" id="264198"/>
    <lineage>
        <taxon>Bacteria</taxon>
        <taxon>Pseudomonadati</taxon>
        <taxon>Pseudomonadota</taxon>
        <taxon>Betaproteobacteria</taxon>
        <taxon>Burkholderiales</taxon>
        <taxon>Burkholderiaceae</taxon>
        <taxon>Cupriavidus</taxon>
    </lineage>
</organism>
<proteinExistence type="predicted"/>
<evidence type="ECO:0000256" key="1">
    <source>
        <dbReference type="ARBA" id="ARBA00022679"/>
    </source>
</evidence>
<dbReference type="PANTHER" id="PTHR48207:SF3">
    <property type="entry name" value="SUCCINATE--HYDROXYMETHYLGLUTARATE COA-TRANSFERASE"/>
    <property type="match status" value="1"/>
</dbReference>
<evidence type="ECO:0000313" key="3">
    <source>
        <dbReference type="EMBL" id="AAZ61192.1"/>
    </source>
</evidence>
<dbReference type="HOGENOM" id="CLU_033975_2_1_4"/>
<dbReference type="SUPFAM" id="SSF89796">
    <property type="entry name" value="CoA-transferase family III (CaiB/BaiF)"/>
    <property type="match status" value="1"/>
</dbReference>
<dbReference type="GO" id="GO:0008410">
    <property type="term" value="F:CoA-transferase activity"/>
    <property type="evidence" value="ECO:0007669"/>
    <property type="project" value="TreeGrafter"/>
</dbReference>
<dbReference type="InterPro" id="IPR003673">
    <property type="entry name" value="CoA-Trfase_fam_III"/>
</dbReference>
<feature type="compositionally biased region" description="Polar residues" evidence="2">
    <location>
        <begin position="25"/>
        <end position="41"/>
    </location>
</feature>
<reference evidence="3" key="1">
    <citation type="submission" date="2005-08" db="EMBL/GenBank/DDBJ databases">
        <title>Complete sequence of Chromosome1 of Ralstonia eutropha JMP134.</title>
        <authorList>
            <person name="Copeland A."/>
            <person name="Lucas S."/>
            <person name="Lapidus A."/>
            <person name="Barry K."/>
            <person name="Detter J.C."/>
            <person name="Glavina T."/>
            <person name="Hammon N."/>
            <person name="Israni S."/>
            <person name="Pitluck S."/>
            <person name="Goltsman E."/>
            <person name="Martinez M."/>
            <person name="Schmutz J."/>
            <person name="Larimer F."/>
            <person name="Land M."/>
            <person name="Lykidis A."/>
            <person name="Richardson P."/>
        </authorList>
    </citation>
    <scope>NUCLEOTIDE SEQUENCE</scope>
    <source>
        <strain evidence="3">JMP134</strain>
    </source>
</reference>
<dbReference type="KEGG" id="reu:Reut_A1827"/>
<dbReference type="STRING" id="264198.Reut_A1827"/>
<dbReference type="AlphaFoldDB" id="Q470J1"/>
<accession>Q470J1</accession>
<gene>
    <name evidence="3" type="ordered locus">Reut_A1827</name>
</gene>